<dbReference type="OrthoDB" id="3698257at2"/>
<gene>
    <name evidence="1" type="ORF">CLV68_0572</name>
</gene>
<evidence type="ECO:0000313" key="2">
    <source>
        <dbReference type="Proteomes" id="UP000282454"/>
    </source>
</evidence>
<accession>A0A421B718</accession>
<dbReference type="Proteomes" id="UP000282454">
    <property type="component" value="Unassembled WGS sequence"/>
</dbReference>
<evidence type="ECO:0000313" key="1">
    <source>
        <dbReference type="EMBL" id="RLK60075.1"/>
    </source>
</evidence>
<name>A0A421B718_9PSEU</name>
<protein>
    <submittedName>
        <fullName evidence="1">Immunity protein Imm1 of predicted polymorphic toxin system</fullName>
    </submittedName>
</protein>
<dbReference type="Pfam" id="PF14430">
    <property type="entry name" value="Imm1"/>
    <property type="match status" value="1"/>
</dbReference>
<keyword evidence="2" id="KW-1185">Reference proteome</keyword>
<dbReference type="EMBL" id="RCDD01000001">
    <property type="protein sequence ID" value="RLK60075.1"/>
    <property type="molecule type" value="Genomic_DNA"/>
</dbReference>
<organism evidence="1 2">
    <name type="scientific">Actinokineospora cianjurensis</name>
    <dbReference type="NCBI Taxonomy" id="585224"/>
    <lineage>
        <taxon>Bacteria</taxon>
        <taxon>Bacillati</taxon>
        <taxon>Actinomycetota</taxon>
        <taxon>Actinomycetes</taxon>
        <taxon>Pseudonocardiales</taxon>
        <taxon>Pseudonocardiaceae</taxon>
        <taxon>Actinokineospora</taxon>
    </lineage>
</organism>
<dbReference type="RefSeq" id="WP_121389032.1">
    <property type="nucleotide sequence ID" value="NZ_RCDD01000001.1"/>
</dbReference>
<proteinExistence type="predicted"/>
<reference evidence="1 2" key="1">
    <citation type="submission" date="2018-10" db="EMBL/GenBank/DDBJ databases">
        <title>Genomic Encyclopedia of Archaeal and Bacterial Type Strains, Phase II (KMG-II): from individual species to whole genera.</title>
        <authorList>
            <person name="Goeker M."/>
        </authorList>
    </citation>
    <scope>NUCLEOTIDE SEQUENCE [LARGE SCALE GENOMIC DNA]</scope>
    <source>
        <strain evidence="1 2">DSM 45657</strain>
    </source>
</reference>
<dbReference type="AlphaFoldDB" id="A0A421B718"/>
<dbReference type="InterPro" id="IPR025680">
    <property type="entry name" value="DddI"/>
</dbReference>
<sequence length="147" mass="16342">MTDDIPPITHLGFISMDTIPTGTDLVKEVRALNAAGVEIPWMWVLTEERMDFSDEAQPALAFGVHNEVGAVQWQIGGETFLPVGGANPEWVAYWLAGFHESYMRPHTEVTVETALSAVAEFLETRRRPTCVEWRRGESLVEALEGAD</sequence>
<comment type="caution">
    <text evidence="1">The sequence shown here is derived from an EMBL/GenBank/DDBJ whole genome shotgun (WGS) entry which is preliminary data.</text>
</comment>